<dbReference type="Proteomes" id="UP000177382">
    <property type="component" value="Unassembled WGS sequence"/>
</dbReference>
<name>A0A1F7XLA2_9BACT</name>
<proteinExistence type="predicted"/>
<organism evidence="1 2">
    <name type="scientific">Candidatus Woesebacteria bacterium RBG_16_42_24</name>
    <dbReference type="NCBI Taxonomy" id="1802485"/>
    <lineage>
        <taxon>Bacteria</taxon>
        <taxon>Candidatus Woeseibacteriota</taxon>
    </lineage>
</organism>
<comment type="caution">
    <text evidence="1">The sequence shown here is derived from an EMBL/GenBank/DDBJ whole genome shotgun (WGS) entry which is preliminary data.</text>
</comment>
<accession>A0A1F7XLA2</accession>
<dbReference type="AlphaFoldDB" id="A0A1F7XLA2"/>
<sequence>MGERILTSTGQFSSLEEILGLQQVGGRVASVWIREKLLKYGEEYELQLFEIQTGKFEIFEISADSERKTIVAERAIGEEAVRFMANFVRGELNFVAVILDLEGVLDWVRRGKRGEKRQKKGLRKLTVKSYC</sequence>
<reference evidence="1 2" key="1">
    <citation type="journal article" date="2016" name="Nat. Commun.">
        <title>Thousands of microbial genomes shed light on interconnected biogeochemical processes in an aquifer system.</title>
        <authorList>
            <person name="Anantharaman K."/>
            <person name="Brown C.T."/>
            <person name="Hug L.A."/>
            <person name="Sharon I."/>
            <person name="Castelle C.J."/>
            <person name="Probst A.J."/>
            <person name="Thomas B.C."/>
            <person name="Singh A."/>
            <person name="Wilkins M.J."/>
            <person name="Karaoz U."/>
            <person name="Brodie E.L."/>
            <person name="Williams K.H."/>
            <person name="Hubbard S.S."/>
            <person name="Banfield J.F."/>
        </authorList>
    </citation>
    <scope>NUCLEOTIDE SEQUENCE [LARGE SCALE GENOMIC DNA]</scope>
</reference>
<evidence type="ECO:0000313" key="2">
    <source>
        <dbReference type="Proteomes" id="UP000177382"/>
    </source>
</evidence>
<protein>
    <submittedName>
        <fullName evidence="1">Uncharacterized protein</fullName>
    </submittedName>
</protein>
<evidence type="ECO:0000313" key="1">
    <source>
        <dbReference type="EMBL" id="OGM15832.1"/>
    </source>
</evidence>
<gene>
    <name evidence="1" type="ORF">A2V97_03620</name>
</gene>
<dbReference type="STRING" id="1802485.A2V97_03620"/>
<dbReference type="EMBL" id="MGFX01000001">
    <property type="protein sequence ID" value="OGM15832.1"/>
    <property type="molecule type" value="Genomic_DNA"/>
</dbReference>